<dbReference type="InterPro" id="IPR007730">
    <property type="entry name" value="SPOR-like_dom"/>
</dbReference>
<feature type="transmembrane region" description="Helical" evidence="2">
    <location>
        <begin position="449"/>
        <end position="467"/>
    </location>
</feature>
<keyword evidence="2" id="KW-1133">Transmembrane helix</keyword>
<proteinExistence type="predicted"/>
<feature type="compositionally biased region" description="Acidic residues" evidence="1">
    <location>
        <begin position="181"/>
        <end position="190"/>
    </location>
</feature>
<dbReference type="SUPFAM" id="SSF110997">
    <property type="entry name" value="Sporulation related repeat"/>
    <property type="match status" value="1"/>
</dbReference>
<sequence>MNKEELQKYCAELIGVSSSEKELAFDILKEKILDQLKKDGDALRVDQLGVFQLKLDEENNSAELIFTSSSKKFSSKTLFLRIPVKLSNYEEDTTVEDIFSLSVGKPIVPLKSSTESNGDNEASFIFIKKKIEERVSEILSNSEMLAGFNLWDEYLKTIPSRDEKQELRNESESLLHKLSEPEPEAEAEEDSFNKTLIANDLEFYSYPDEEKGNEIEIDDELFDDLETFKNIQQKESISSEEVMEAITSQLEIQNDKSITDEEINELEVPNEDVKEETVKPVEEPRQVFHDEELFDIDDSIFKDNDELDKVDWNWGDELEKVIPDEEEPNKKVVEAPKKVRTDKEKTKVTKEKSIDSDPFGTLEQTLASDEEFKTLTGEFRPELDSRSFDDEYRITNLSKPREVPPKYKTRFTRLTSPVDEQFNEEERLPVNNKPSTYKSFREKNSNSNLFVIAGIIVILIAIIYFAFSVSEQPSKDLIAPTNQITQEEPRGDIVTREVQAPTQVAETQTQVIPNNEVTSSRPDNTSEVEEVRISNLIFRRGNEFNVQVSSWRSAIKADDEMKRLKARGYKAFVVQAYLPAKGGTWYRVRIGGFKSVDEARNFLNNTQL</sequence>
<evidence type="ECO:0000256" key="2">
    <source>
        <dbReference type="SAM" id="Phobius"/>
    </source>
</evidence>
<dbReference type="Pfam" id="PF05036">
    <property type="entry name" value="SPOR"/>
    <property type="match status" value="1"/>
</dbReference>
<dbReference type="PROSITE" id="PS51724">
    <property type="entry name" value="SPOR"/>
    <property type="match status" value="1"/>
</dbReference>
<dbReference type="EMBL" id="LNQE01000472">
    <property type="protein sequence ID" value="KUG26400.1"/>
    <property type="molecule type" value="Genomic_DNA"/>
</dbReference>
<evidence type="ECO:0000259" key="3">
    <source>
        <dbReference type="PROSITE" id="PS51724"/>
    </source>
</evidence>
<evidence type="ECO:0000256" key="1">
    <source>
        <dbReference type="SAM" id="MobiDB-lite"/>
    </source>
</evidence>
<feature type="region of interest" description="Disordered" evidence="1">
    <location>
        <begin position="325"/>
        <end position="356"/>
    </location>
</feature>
<keyword evidence="2" id="KW-0472">Membrane</keyword>
<keyword evidence="2" id="KW-0812">Transmembrane</keyword>
<dbReference type="GO" id="GO:0042834">
    <property type="term" value="F:peptidoglycan binding"/>
    <property type="evidence" value="ECO:0007669"/>
    <property type="project" value="InterPro"/>
</dbReference>
<feature type="domain" description="SPOR" evidence="3">
    <location>
        <begin position="538"/>
        <end position="608"/>
    </location>
</feature>
<evidence type="ECO:0000313" key="4">
    <source>
        <dbReference type="EMBL" id="KUG26400.1"/>
    </source>
</evidence>
<feature type="region of interest" description="Disordered" evidence="1">
    <location>
        <begin position="163"/>
        <end position="190"/>
    </location>
</feature>
<dbReference type="AlphaFoldDB" id="A0A0W8FZS0"/>
<gene>
    <name evidence="4" type="ORF">ASZ90_003766</name>
</gene>
<accession>A0A0W8FZS0</accession>
<dbReference type="InterPro" id="IPR036680">
    <property type="entry name" value="SPOR-like_sf"/>
</dbReference>
<name>A0A0W8FZS0_9ZZZZ</name>
<reference evidence="4" key="1">
    <citation type="journal article" date="2015" name="Proc. Natl. Acad. Sci. U.S.A.">
        <title>Networks of energetic and metabolic interactions define dynamics in microbial communities.</title>
        <authorList>
            <person name="Embree M."/>
            <person name="Liu J.K."/>
            <person name="Al-Bassam M.M."/>
            <person name="Zengler K."/>
        </authorList>
    </citation>
    <scope>NUCLEOTIDE SEQUENCE</scope>
</reference>
<organism evidence="4">
    <name type="scientific">hydrocarbon metagenome</name>
    <dbReference type="NCBI Taxonomy" id="938273"/>
    <lineage>
        <taxon>unclassified sequences</taxon>
        <taxon>metagenomes</taxon>
        <taxon>ecological metagenomes</taxon>
    </lineage>
</organism>
<protein>
    <recommendedName>
        <fullName evidence="3">SPOR domain-containing protein</fullName>
    </recommendedName>
</protein>
<feature type="compositionally biased region" description="Basic and acidic residues" evidence="1">
    <location>
        <begin position="163"/>
        <end position="180"/>
    </location>
</feature>
<feature type="compositionally biased region" description="Basic and acidic residues" evidence="1">
    <location>
        <begin position="325"/>
        <end position="355"/>
    </location>
</feature>
<comment type="caution">
    <text evidence="4">The sequence shown here is derived from an EMBL/GenBank/DDBJ whole genome shotgun (WGS) entry which is preliminary data.</text>
</comment>
<dbReference type="Gene3D" id="3.30.70.1070">
    <property type="entry name" value="Sporulation related repeat"/>
    <property type="match status" value="1"/>
</dbReference>